<keyword evidence="2" id="KW-0288">FMN</keyword>
<dbReference type="Pfam" id="PF03358">
    <property type="entry name" value="FMN_red"/>
    <property type="match status" value="1"/>
</dbReference>
<dbReference type="PROSITE" id="PS50902">
    <property type="entry name" value="FLAVODOXIN_LIKE"/>
    <property type="match status" value="1"/>
</dbReference>
<dbReference type="Proteomes" id="UP000323671">
    <property type="component" value="Chromosome"/>
</dbReference>
<dbReference type="KEGG" id="otr:OTERR_18520"/>
<dbReference type="InterPro" id="IPR029039">
    <property type="entry name" value="Flavoprotein-like_sf"/>
</dbReference>
<gene>
    <name evidence="4" type="ORF">OTERR_18520</name>
</gene>
<dbReference type="GO" id="GO:0010181">
    <property type="term" value="F:FMN binding"/>
    <property type="evidence" value="ECO:0007669"/>
    <property type="project" value="InterPro"/>
</dbReference>
<proteinExistence type="predicted"/>
<reference evidence="4 5" key="1">
    <citation type="submission" date="2017-07" db="EMBL/GenBank/DDBJ databases">
        <title>Complete genome sequence of Oryzomicrobium terrae TPP412.</title>
        <authorList>
            <person name="Chiu L.-W."/>
            <person name="Lo K.-J."/>
            <person name="Tsai Y.-M."/>
            <person name="Lin S.-S."/>
            <person name="Kuo C.-H."/>
            <person name="Liu C.-T."/>
        </authorList>
    </citation>
    <scope>NUCLEOTIDE SEQUENCE [LARGE SCALE GENOMIC DNA]</scope>
    <source>
        <strain evidence="4 5">TPP412</strain>
    </source>
</reference>
<sequence>MARLLIVYHTQSGRTEALARAALAGAREAAPAVDTRLQRAADTNADDLRGADGYLICTPENFGYMAGLVKDLFDRTFYPLENQTTGRPYAVLVACGNDGRGALREVGRIATGYGWKPVHPGRIARQPTTPADLEASREIGGLLAAGLEMGLF</sequence>
<evidence type="ECO:0000256" key="1">
    <source>
        <dbReference type="ARBA" id="ARBA00022630"/>
    </source>
</evidence>
<evidence type="ECO:0000313" key="5">
    <source>
        <dbReference type="Proteomes" id="UP000323671"/>
    </source>
</evidence>
<dbReference type="InterPro" id="IPR005025">
    <property type="entry name" value="FMN_Rdtase-like_dom"/>
</dbReference>
<dbReference type="SUPFAM" id="SSF52218">
    <property type="entry name" value="Flavoproteins"/>
    <property type="match status" value="1"/>
</dbReference>
<name>A0A5C1EAM2_9RHOO</name>
<protein>
    <submittedName>
        <fullName evidence="4">Flavodoxin protein</fullName>
    </submittedName>
</protein>
<dbReference type="AlphaFoldDB" id="A0A5C1EAM2"/>
<keyword evidence="1" id="KW-0285">Flavoprotein</keyword>
<dbReference type="RefSeq" id="WP_149425601.1">
    <property type="nucleotide sequence ID" value="NZ_CP022579.1"/>
</dbReference>
<dbReference type="EMBL" id="CP022579">
    <property type="protein sequence ID" value="QEL65328.1"/>
    <property type="molecule type" value="Genomic_DNA"/>
</dbReference>
<dbReference type="GO" id="GO:0016491">
    <property type="term" value="F:oxidoreductase activity"/>
    <property type="evidence" value="ECO:0007669"/>
    <property type="project" value="InterPro"/>
</dbReference>
<organism evidence="4 5">
    <name type="scientific">Oryzomicrobium terrae</name>
    <dbReference type="NCBI Taxonomy" id="1735038"/>
    <lineage>
        <taxon>Bacteria</taxon>
        <taxon>Pseudomonadati</taxon>
        <taxon>Pseudomonadota</taxon>
        <taxon>Betaproteobacteria</taxon>
        <taxon>Rhodocyclales</taxon>
        <taxon>Rhodocyclaceae</taxon>
        <taxon>Oryzomicrobium</taxon>
    </lineage>
</organism>
<evidence type="ECO:0000313" key="4">
    <source>
        <dbReference type="EMBL" id="QEL65328.1"/>
    </source>
</evidence>
<dbReference type="Gene3D" id="3.40.50.360">
    <property type="match status" value="1"/>
</dbReference>
<accession>A0A5C1EAM2</accession>
<keyword evidence="5" id="KW-1185">Reference proteome</keyword>
<dbReference type="InterPro" id="IPR008254">
    <property type="entry name" value="Flavodoxin/NO_synth"/>
</dbReference>
<feature type="domain" description="Flavodoxin-like" evidence="3">
    <location>
        <begin position="4"/>
        <end position="144"/>
    </location>
</feature>
<evidence type="ECO:0000259" key="3">
    <source>
        <dbReference type="PROSITE" id="PS50902"/>
    </source>
</evidence>
<evidence type="ECO:0000256" key="2">
    <source>
        <dbReference type="ARBA" id="ARBA00022643"/>
    </source>
</evidence>